<name>A0A2Z6N8G5_TRISU</name>
<organism evidence="3 4">
    <name type="scientific">Trifolium subterraneum</name>
    <name type="common">Subterranean clover</name>
    <dbReference type="NCBI Taxonomy" id="3900"/>
    <lineage>
        <taxon>Eukaryota</taxon>
        <taxon>Viridiplantae</taxon>
        <taxon>Streptophyta</taxon>
        <taxon>Embryophyta</taxon>
        <taxon>Tracheophyta</taxon>
        <taxon>Spermatophyta</taxon>
        <taxon>Magnoliopsida</taxon>
        <taxon>eudicotyledons</taxon>
        <taxon>Gunneridae</taxon>
        <taxon>Pentapetalae</taxon>
        <taxon>rosids</taxon>
        <taxon>fabids</taxon>
        <taxon>Fabales</taxon>
        <taxon>Fabaceae</taxon>
        <taxon>Papilionoideae</taxon>
        <taxon>50 kb inversion clade</taxon>
        <taxon>NPAAA clade</taxon>
        <taxon>Hologalegina</taxon>
        <taxon>IRL clade</taxon>
        <taxon>Trifolieae</taxon>
        <taxon>Trifolium</taxon>
    </lineage>
</organism>
<protein>
    <recommendedName>
        <fullName evidence="5">BED-type domain-containing protein</fullName>
    </recommendedName>
</protein>
<keyword evidence="1" id="KW-0175">Coiled coil</keyword>
<evidence type="ECO:0008006" key="5">
    <source>
        <dbReference type="Google" id="ProtNLM"/>
    </source>
</evidence>
<dbReference type="PANTHER" id="PTHR46951">
    <property type="entry name" value="BED-TYPE DOMAIN-CONTAINING PROTEIN"/>
    <property type="match status" value="1"/>
</dbReference>
<reference evidence="4" key="1">
    <citation type="journal article" date="2017" name="Front. Plant Sci.">
        <title>Climate Clever Clovers: New Paradigm to Reduce the Environmental Footprint of Ruminants by Breeding Low Methanogenic Forages Utilizing Haplotype Variation.</title>
        <authorList>
            <person name="Kaur P."/>
            <person name="Appels R."/>
            <person name="Bayer P.E."/>
            <person name="Keeble-Gagnere G."/>
            <person name="Wang J."/>
            <person name="Hirakawa H."/>
            <person name="Shirasawa K."/>
            <person name="Vercoe P."/>
            <person name="Stefanova K."/>
            <person name="Durmic Z."/>
            <person name="Nichols P."/>
            <person name="Revell C."/>
            <person name="Isobe S.N."/>
            <person name="Edwards D."/>
            <person name="Erskine W."/>
        </authorList>
    </citation>
    <scope>NUCLEOTIDE SEQUENCE [LARGE SCALE GENOMIC DNA]</scope>
    <source>
        <strain evidence="4">cv. Daliak</strain>
    </source>
</reference>
<accession>A0A2Z6N8G5</accession>
<evidence type="ECO:0000256" key="1">
    <source>
        <dbReference type="SAM" id="Coils"/>
    </source>
</evidence>
<keyword evidence="4" id="KW-1185">Reference proteome</keyword>
<feature type="compositionally biased region" description="Polar residues" evidence="2">
    <location>
        <begin position="152"/>
        <end position="167"/>
    </location>
</feature>
<feature type="region of interest" description="Disordered" evidence="2">
    <location>
        <begin position="113"/>
        <end position="138"/>
    </location>
</feature>
<feature type="coiled-coil region" evidence="1">
    <location>
        <begin position="75"/>
        <end position="102"/>
    </location>
</feature>
<feature type="compositionally biased region" description="Basic and acidic residues" evidence="2">
    <location>
        <begin position="169"/>
        <end position="180"/>
    </location>
</feature>
<proteinExistence type="predicted"/>
<dbReference type="AlphaFoldDB" id="A0A2Z6N8G5"/>
<feature type="region of interest" description="Disordered" evidence="2">
    <location>
        <begin position="214"/>
        <end position="235"/>
    </location>
</feature>
<dbReference type="PANTHER" id="PTHR46951:SF2">
    <property type="entry name" value="BED-TYPE DOMAIN-CONTAINING PROTEIN"/>
    <property type="match status" value="1"/>
</dbReference>
<dbReference type="EMBL" id="DF973847">
    <property type="protein sequence ID" value="GAU41128.1"/>
    <property type="molecule type" value="Genomic_DNA"/>
</dbReference>
<gene>
    <name evidence="3" type="ORF">TSUD_288180</name>
</gene>
<evidence type="ECO:0000256" key="2">
    <source>
        <dbReference type="SAM" id="MobiDB-lite"/>
    </source>
</evidence>
<feature type="region of interest" description="Disordered" evidence="2">
    <location>
        <begin position="152"/>
        <end position="180"/>
    </location>
</feature>
<evidence type="ECO:0000313" key="3">
    <source>
        <dbReference type="EMBL" id="GAU41128.1"/>
    </source>
</evidence>
<sequence>MASSSAFESTVVKATRDKNDLAWRYNHMKDLNNKNQVTCNFCLLTSSAGITRARRHQLGIPGDVAACSKTPPDVKVLLQADLDKKKRRKQELEEVRAQAGDDVHHYVAEIRGTRTGKKPSEHSLQAAKKKKDRMSKMSAEEWKANLLAARQKNTQPSTANTSQQQILHTHGEGNKDGKRKEKLIIRRITPLVPSCQSKPNEGVDVTSYPVMAIDNPDHDSPTNDEDVPLPKRAKTGKDKSKKMWWKFISYKFSMSRSSSSDVSATGVLLSMAAIAQEVVVEDVKEIEVVVEENEVGDNENYVKRRI</sequence>
<evidence type="ECO:0000313" key="4">
    <source>
        <dbReference type="Proteomes" id="UP000242715"/>
    </source>
</evidence>
<dbReference type="Proteomes" id="UP000242715">
    <property type="component" value="Unassembled WGS sequence"/>
</dbReference>
<dbReference type="OrthoDB" id="1436860at2759"/>